<keyword evidence="11" id="KW-1185">Reference proteome</keyword>
<accession>A0A9X3S1V0</accession>
<feature type="transmembrane region" description="Helical" evidence="9">
    <location>
        <begin position="390"/>
        <end position="416"/>
    </location>
</feature>
<dbReference type="InterPro" id="IPR006043">
    <property type="entry name" value="NCS2"/>
</dbReference>
<reference evidence="10" key="1">
    <citation type="submission" date="2022-10" db="EMBL/GenBank/DDBJ databases">
        <title>The WGS of Solirubrobacter ginsenosidimutans DSM 21036.</title>
        <authorList>
            <person name="Jiang Z."/>
        </authorList>
    </citation>
    <scope>NUCLEOTIDE SEQUENCE</scope>
    <source>
        <strain evidence="10">DSM 21036</strain>
    </source>
</reference>
<keyword evidence="5 8" id="KW-0812">Transmembrane</keyword>
<dbReference type="InterPro" id="IPR045018">
    <property type="entry name" value="Azg-like"/>
</dbReference>
<proteinExistence type="inferred from homology"/>
<feature type="transmembrane region" description="Helical" evidence="9">
    <location>
        <begin position="164"/>
        <end position="188"/>
    </location>
</feature>
<dbReference type="Pfam" id="PF00860">
    <property type="entry name" value="Xan_ur_permease"/>
    <property type="match status" value="1"/>
</dbReference>
<dbReference type="PIRSF" id="PIRSF005353">
    <property type="entry name" value="PbuG"/>
    <property type="match status" value="1"/>
</dbReference>
<evidence type="ECO:0000256" key="3">
    <source>
        <dbReference type="ARBA" id="ARBA00022448"/>
    </source>
</evidence>
<dbReference type="Proteomes" id="UP001149140">
    <property type="component" value="Unassembled WGS sequence"/>
</dbReference>
<dbReference type="PANTHER" id="PTHR43337:SF1">
    <property type="entry name" value="XANTHINE_URACIL PERMEASE C887.17-RELATED"/>
    <property type="match status" value="1"/>
</dbReference>
<keyword evidence="6 8" id="KW-1133">Transmembrane helix</keyword>
<dbReference type="RefSeq" id="WP_270042063.1">
    <property type="nucleotide sequence ID" value="NZ_JAPDOD010000021.1"/>
</dbReference>
<dbReference type="GO" id="GO:0005345">
    <property type="term" value="F:purine nucleobase transmembrane transporter activity"/>
    <property type="evidence" value="ECO:0007669"/>
    <property type="project" value="TreeGrafter"/>
</dbReference>
<feature type="transmembrane region" description="Helical" evidence="9">
    <location>
        <begin position="21"/>
        <end position="42"/>
    </location>
</feature>
<name>A0A9X3S1V0_9ACTN</name>
<evidence type="ECO:0000256" key="6">
    <source>
        <dbReference type="ARBA" id="ARBA00022989"/>
    </source>
</evidence>
<comment type="caution">
    <text evidence="10">The sequence shown here is derived from an EMBL/GenBank/DDBJ whole genome shotgun (WGS) entry which is preliminary data.</text>
</comment>
<gene>
    <name evidence="10" type="ORF">OM076_21300</name>
</gene>
<dbReference type="PANTHER" id="PTHR43337">
    <property type="entry name" value="XANTHINE/URACIL PERMEASE C887.17-RELATED"/>
    <property type="match status" value="1"/>
</dbReference>
<feature type="transmembrane region" description="Helical" evidence="9">
    <location>
        <begin position="74"/>
        <end position="94"/>
    </location>
</feature>
<organism evidence="10 11">
    <name type="scientific">Solirubrobacter ginsenosidimutans</name>
    <dbReference type="NCBI Taxonomy" id="490573"/>
    <lineage>
        <taxon>Bacteria</taxon>
        <taxon>Bacillati</taxon>
        <taxon>Actinomycetota</taxon>
        <taxon>Thermoleophilia</taxon>
        <taxon>Solirubrobacterales</taxon>
        <taxon>Solirubrobacteraceae</taxon>
        <taxon>Solirubrobacter</taxon>
    </lineage>
</organism>
<protein>
    <submittedName>
        <fullName evidence="10">NCS2 family permease</fullName>
    </submittedName>
</protein>
<evidence type="ECO:0000256" key="1">
    <source>
        <dbReference type="ARBA" id="ARBA00004651"/>
    </source>
</evidence>
<dbReference type="EMBL" id="JAPDOD010000021">
    <property type="protein sequence ID" value="MDA0162824.1"/>
    <property type="molecule type" value="Genomic_DNA"/>
</dbReference>
<evidence type="ECO:0000313" key="11">
    <source>
        <dbReference type="Proteomes" id="UP001149140"/>
    </source>
</evidence>
<keyword evidence="4 8" id="KW-1003">Cell membrane</keyword>
<dbReference type="AlphaFoldDB" id="A0A9X3S1V0"/>
<dbReference type="InterPro" id="IPR026033">
    <property type="entry name" value="Azg-like_bact_archaea"/>
</dbReference>
<comment type="subcellular location">
    <subcellularLocation>
        <location evidence="1 8">Cell membrane</location>
        <topology evidence="1 8">Multi-pass membrane protein</topology>
    </subcellularLocation>
</comment>
<evidence type="ECO:0000256" key="5">
    <source>
        <dbReference type="ARBA" id="ARBA00022692"/>
    </source>
</evidence>
<dbReference type="GO" id="GO:0005886">
    <property type="term" value="C:plasma membrane"/>
    <property type="evidence" value="ECO:0007669"/>
    <property type="project" value="UniProtKB-SubCell"/>
</dbReference>
<feature type="transmembrane region" description="Helical" evidence="9">
    <location>
        <begin position="48"/>
        <end position="67"/>
    </location>
</feature>
<feature type="transmembrane region" description="Helical" evidence="9">
    <location>
        <begin position="134"/>
        <end position="152"/>
    </location>
</feature>
<keyword evidence="3 8" id="KW-0813">Transport</keyword>
<evidence type="ECO:0000256" key="8">
    <source>
        <dbReference type="PIRNR" id="PIRNR005353"/>
    </source>
</evidence>
<keyword evidence="7 8" id="KW-0472">Membrane</keyword>
<evidence type="ECO:0000256" key="2">
    <source>
        <dbReference type="ARBA" id="ARBA00005697"/>
    </source>
</evidence>
<comment type="similarity">
    <text evidence="2 8">Belongs to the nucleobase:cation symporter-2 (NCS2) (TC 2.A.40) family. Azg-like subfamily.</text>
</comment>
<feature type="transmembrane region" description="Helical" evidence="9">
    <location>
        <begin position="361"/>
        <end position="378"/>
    </location>
</feature>
<feature type="transmembrane region" description="Helical" evidence="9">
    <location>
        <begin position="290"/>
        <end position="313"/>
    </location>
</feature>
<evidence type="ECO:0000256" key="7">
    <source>
        <dbReference type="ARBA" id="ARBA00023136"/>
    </source>
</evidence>
<evidence type="ECO:0000256" key="4">
    <source>
        <dbReference type="ARBA" id="ARBA00022475"/>
    </source>
</evidence>
<feature type="transmembrane region" description="Helical" evidence="9">
    <location>
        <begin position="195"/>
        <end position="214"/>
    </location>
</feature>
<evidence type="ECO:0000256" key="9">
    <source>
        <dbReference type="SAM" id="Phobius"/>
    </source>
</evidence>
<sequence>MSSTLERRFSIHERGSTARTEVLGGFVTFLTMAYIVFVNPAILSQAGLPFNAVAVATALAAAIFTLAMGLLTNLPFALASGLGLNAVVAFDLILGRKLPWQVAMACVIIEGVVALILVIAGLREAIMRAVPMEIKLSIGVGIGLFIALVGFRDAGITVNNDATGIGLGVLTGGAPMVALAGLLVMIVLTARGVRGAILLGILASTVVGLIFGVLDAPDKVAQWPTSSDFSTIGDALAPHYLADALTWALVPVIFVLFVSDFFDTIGTAVAVSSAGGLLDDDGQPPKLKQLLLVDSAAAAGGGIMGVSSVTTYVESGAGVAEGARTGLASVVTAFLFLLTIFFVPLTAVVGQSVGEAGLHPAIAPALIMIGYLMMRLVAEVDWNRPEAGIPAFLVIAGVPLTFSISAGIGLGILGYVATMVATGKAAKIHPLMWALVPLFLAFFSSDWLTKNVF</sequence>
<feature type="transmembrane region" description="Helical" evidence="9">
    <location>
        <begin position="100"/>
        <end position="122"/>
    </location>
</feature>
<feature type="transmembrane region" description="Helical" evidence="9">
    <location>
        <begin position="428"/>
        <end position="448"/>
    </location>
</feature>
<feature type="transmembrane region" description="Helical" evidence="9">
    <location>
        <begin position="325"/>
        <end position="349"/>
    </location>
</feature>
<evidence type="ECO:0000313" key="10">
    <source>
        <dbReference type="EMBL" id="MDA0162824.1"/>
    </source>
</evidence>